<dbReference type="OrthoDB" id="3163890at2759"/>
<dbReference type="GO" id="GO:0003677">
    <property type="term" value="F:DNA binding"/>
    <property type="evidence" value="ECO:0007669"/>
    <property type="project" value="InterPro"/>
</dbReference>
<evidence type="ECO:0000313" key="2">
    <source>
        <dbReference type="EMBL" id="KIK62864.1"/>
    </source>
</evidence>
<reference evidence="2 3" key="1">
    <citation type="submission" date="2014-04" db="EMBL/GenBank/DDBJ databases">
        <title>Evolutionary Origins and Diversification of the Mycorrhizal Mutualists.</title>
        <authorList>
            <consortium name="DOE Joint Genome Institute"/>
            <consortium name="Mycorrhizal Genomics Consortium"/>
            <person name="Kohler A."/>
            <person name="Kuo A."/>
            <person name="Nagy L.G."/>
            <person name="Floudas D."/>
            <person name="Copeland A."/>
            <person name="Barry K.W."/>
            <person name="Cichocki N."/>
            <person name="Veneault-Fourrey C."/>
            <person name="LaButti K."/>
            <person name="Lindquist E.A."/>
            <person name="Lipzen A."/>
            <person name="Lundell T."/>
            <person name="Morin E."/>
            <person name="Murat C."/>
            <person name="Riley R."/>
            <person name="Ohm R."/>
            <person name="Sun H."/>
            <person name="Tunlid A."/>
            <person name="Henrissat B."/>
            <person name="Grigoriev I.V."/>
            <person name="Hibbett D.S."/>
            <person name="Martin F."/>
        </authorList>
    </citation>
    <scope>NUCLEOTIDE SEQUENCE [LARGE SCALE GENOMIC DNA]</scope>
    <source>
        <strain evidence="2 3">FD-317 M1</strain>
    </source>
</reference>
<protein>
    <recommendedName>
        <fullName evidence="4">DNA breaking-rejoining enzyme</fullName>
    </recommendedName>
</protein>
<dbReference type="GO" id="GO:0006310">
    <property type="term" value="P:DNA recombination"/>
    <property type="evidence" value="ECO:0007669"/>
    <property type="project" value="UniProtKB-KW"/>
</dbReference>
<gene>
    <name evidence="2" type="ORF">GYMLUDRAFT_72567</name>
</gene>
<dbReference type="Proteomes" id="UP000053593">
    <property type="component" value="Unassembled WGS sequence"/>
</dbReference>
<organism evidence="2 3">
    <name type="scientific">Collybiopsis luxurians FD-317 M1</name>
    <dbReference type="NCBI Taxonomy" id="944289"/>
    <lineage>
        <taxon>Eukaryota</taxon>
        <taxon>Fungi</taxon>
        <taxon>Dikarya</taxon>
        <taxon>Basidiomycota</taxon>
        <taxon>Agaricomycotina</taxon>
        <taxon>Agaricomycetes</taxon>
        <taxon>Agaricomycetidae</taxon>
        <taxon>Agaricales</taxon>
        <taxon>Marasmiineae</taxon>
        <taxon>Omphalotaceae</taxon>
        <taxon>Collybiopsis</taxon>
        <taxon>Collybiopsis luxurians</taxon>
    </lineage>
</organism>
<dbReference type="InterPro" id="IPR011010">
    <property type="entry name" value="DNA_brk_join_enz"/>
</dbReference>
<name>A0A0D0CJB8_9AGAR</name>
<dbReference type="GO" id="GO:0015074">
    <property type="term" value="P:DNA integration"/>
    <property type="evidence" value="ECO:0007669"/>
    <property type="project" value="InterPro"/>
</dbReference>
<evidence type="ECO:0000313" key="3">
    <source>
        <dbReference type="Proteomes" id="UP000053593"/>
    </source>
</evidence>
<dbReference type="EMBL" id="KN834766">
    <property type="protein sequence ID" value="KIK62864.1"/>
    <property type="molecule type" value="Genomic_DNA"/>
</dbReference>
<dbReference type="Gene3D" id="1.10.443.10">
    <property type="entry name" value="Intergrase catalytic core"/>
    <property type="match status" value="1"/>
</dbReference>
<dbReference type="AlphaFoldDB" id="A0A0D0CJB8"/>
<keyword evidence="1" id="KW-0233">DNA recombination</keyword>
<dbReference type="HOGENOM" id="CLU_1578635_0_0_1"/>
<evidence type="ECO:0000256" key="1">
    <source>
        <dbReference type="ARBA" id="ARBA00023172"/>
    </source>
</evidence>
<keyword evidence="3" id="KW-1185">Reference proteome</keyword>
<sequence length="159" mass="18355">MISACRSLYHFARPINLGHLCPVRAYCEWINTTKITEGFVFRKIASNDRISADSTKHMTSEQFLHGFRMNLLDIGIDPAPYGTHSFCRGGCQWLATDLRWTIRKICEWGGWSTDFSYMTIVKYLISWNDDPRERREDFFNMHRAPTIACPACGRTCACS</sequence>
<proteinExistence type="predicted"/>
<dbReference type="InterPro" id="IPR013762">
    <property type="entry name" value="Integrase-like_cat_sf"/>
</dbReference>
<evidence type="ECO:0008006" key="4">
    <source>
        <dbReference type="Google" id="ProtNLM"/>
    </source>
</evidence>
<accession>A0A0D0CJB8</accession>
<dbReference type="SUPFAM" id="SSF56349">
    <property type="entry name" value="DNA breaking-rejoining enzymes"/>
    <property type="match status" value="1"/>
</dbReference>